<protein>
    <recommendedName>
        <fullName evidence="15">C2 domain-containing protein</fullName>
    </recommendedName>
</protein>
<keyword evidence="8" id="KW-0445">Lipid transport</keyword>
<comment type="subcellular location">
    <subcellularLocation>
        <location evidence="1">Membrane</location>
    </subcellularLocation>
</comment>
<evidence type="ECO:0000256" key="2">
    <source>
        <dbReference type="ARBA" id="ARBA00022448"/>
    </source>
</evidence>
<dbReference type="GO" id="GO:0008289">
    <property type="term" value="F:lipid binding"/>
    <property type="evidence" value="ECO:0007669"/>
    <property type="project" value="UniProtKB-KW"/>
</dbReference>
<evidence type="ECO:0000259" key="11">
    <source>
        <dbReference type="PROSITE" id="PS50004"/>
    </source>
</evidence>
<evidence type="ECO:0000256" key="5">
    <source>
        <dbReference type="ARBA" id="ARBA00022737"/>
    </source>
</evidence>
<dbReference type="PROSITE" id="PS51847">
    <property type="entry name" value="SMP"/>
    <property type="match status" value="1"/>
</dbReference>
<evidence type="ECO:0000256" key="6">
    <source>
        <dbReference type="ARBA" id="ARBA00022837"/>
    </source>
</evidence>
<dbReference type="AlphaFoldDB" id="A0A3M7H4I3"/>
<dbReference type="GO" id="GO:0005737">
    <property type="term" value="C:cytoplasm"/>
    <property type="evidence" value="ECO:0007669"/>
    <property type="project" value="UniProtKB-ARBA"/>
</dbReference>
<evidence type="ECO:0000256" key="9">
    <source>
        <dbReference type="ARBA" id="ARBA00023121"/>
    </source>
</evidence>
<dbReference type="SUPFAM" id="SSF49562">
    <property type="entry name" value="C2 domain (Calcium/lipid-binding domain, CaLB)"/>
    <property type="match status" value="2"/>
</dbReference>
<dbReference type="GO" id="GO:0006869">
    <property type="term" value="P:lipid transport"/>
    <property type="evidence" value="ECO:0007669"/>
    <property type="project" value="UniProtKB-KW"/>
</dbReference>
<keyword evidence="3" id="KW-0812">Transmembrane</keyword>
<dbReference type="InterPro" id="IPR035892">
    <property type="entry name" value="C2_domain_sf"/>
</dbReference>
<dbReference type="GO" id="GO:0016020">
    <property type="term" value="C:membrane"/>
    <property type="evidence" value="ECO:0007669"/>
    <property type="project" value="UniProtKB-SubCell"/>
</dbReference>
<feature type="domain" description="SMP-LTD" evidence="12">
    <location>
        <begin position="13"/>
        <end position="220"/>
    </location>
</feature>
<dbReference type="Gene3D" id="2.60.40.150">
    <property type="entry name" value="C2 domain"/>
    <property type="match status" value="2"/>
</dbReference>
<keyword evidence="5" id="KW-0677">Repeat</keyword>
<accession>A0A3M7H4I3</accession>
<evidence type="ECO:0000313" key="13">
    <source>
        <dbReference type="EMBL" id="RMZ08311.1"/>
    </source>
</evidence>
<keyword evidence="2" id="KW-0813">Transport</keyword>
<evidence type="ECO:0008006" key="15">
    <source>
        <dbReference type="Google" id="ProtNLM"/>
    </source>
</evidence>
<dbReference type="Pfam" id="PF00168">
    <property type="entry name" value="C2"/>
    <property type="match status" value="2"/>
</dbReference>
<dbReference type="PANTHER" id="PTHR45761:SF1">
    <property type="entry name" value="EXTENDED SYNAPTOTAGMIN-LIKE PROTEIN 2, ISOFORM C"/>
    <property type="match status" value="1"/>
</dbReference>
<evidence type="ECO:0000256" key="4">
    <source>
        <dbReference type="ARBA" id="ARBA00022723"/>
    </source>
</evidence>
<feature type="domain" description="C2" evidence="11">
    <location>
        <begin position="161"/>
        <end position="289"/>
    </location>
</feature>
<dbReference type="Pfam" id="PF17047">
    <property type="entry name" value="SMP_LBD"/>
    <property type="match status" value="1"/>
</dbReference>
<organism evidence="13 14">
    <name type="scientific">Hortaea werneckii</name>
    <name type="common">Black yeast</name>
    <name type="synonym">Cladosporium werneckii</name>
    <dbReference type="NCBI Taxonomy" id="91943"/>
    <lineage>
        <taxon>Eukaryota</taxon>
        <taxon>Fungi</taxon>
        <taxon>Dikarya</taxon>
        <taxon>Ascomycota</taxon>
        <taxon>Pezizomycotina</taxon>
        <taxon>Dothideomycetes</taxon>
        <taxon>Dothideomycetidae</taxon>
        <taxon>Mycosphaerellales</taxon>
        <taxon>Teratosphaeriaceae</taxon>
        <taxon>Hortaea</taxon>
    </lineage>
</organism>
<sequence>MSYLADKLAKDGGGESVEFLNNIIAQLWPNINAYASDMIKKTADPMFKQTLPGPLSSMHFTKVDLGNEPIRFSHALSSKTEKDGIKLDLSLDWDGNCDMNLDGDMMPELVGAAQAALINPPSLSLDFTGAADFLDMDMIDSAVRGIMIDTINSMLTLPNRYLVKLDPNNDYFKTWIQPLGVARITVEKASGFAEEAKSATKKFLAKITRAAPDCYVKTTVGAEAPWQTATKNNTTTPNWHESHDFIVSDIDQVLTLDVNDEDWNGDDDVGQAQTTVREILAAGGQMELDMLYKGKETGGKISFRCEYFEFEPETGSFTSSDHKGEGHYCGLATVLISRGYDLKGKREELKPSVVVTWGDKHRFQTAQKSDAPGTDINNPPFDQGFRIPLTNDLVSKGQSFRLTLMNGQQEAGSVDVPFEDVKNAPNMILENKFDIRKDVGEFDKAERYQFFRQQAGLPGFLGVQSTSHTLQLAMKDRRAVLTASHFNILVENFTLGPGQERYSAADISTIASRKAVVKFGPIATQSQVEFQLVRLREQHFQTTFAKERCGLDVENPGSVAIFSHDQKRHEVLL</sequence>
<keyword evidence="4" id="KW-0479">Metal-binding</keyword>
<evidence type="ECO:0000256" key="3">
    <source>
        <dbReference type="ARBA" id="ARBA00022692"/>
    </source>
</evidence>
<evidence type="ECO:0000256" key="10">
    <source>
        <dbReference type="ARBA" id="ARBA00023136"/>
    </source>
</evidence>
<name>A0A3M7H4I3_HORWE</name>
<evidence type="ECO:0000259" key="12">
    <source>
        <dbReference type="PROSITE" id="PS51847"/>
    </source>
</evidence>
<keyword evidence="6" id="KW-0106">Calcium</keyword>
<evidence type="ECO:0000313" key="14">
    <source>
        <dbReference type="Proteomes" id="UP000280598"/>
    </source>
</evidence>
<comment type="caution">
    <text evidence="13">The sequence shown here is derived from an EMBL/GenBank/DDBJ whole genome shotgun (WGS) entry which is preliminary data.</text>
</comment>
<dbReference type="CDD" id="cd00030">
    <property type="entry name" value="C2"/>
    <property type="match status" value="1"/>
</dbReference>
<keyword evidence="7" id="KW-1133">Transmembrane helix</keyword>
<dbReference type="InterPro" id="IPR000008">
    <property type="entry name" value="C2_dom"/>
</dbReference>
<evidence type="ECO:0000256" key="8">
    <source>
        <dbReference type="ARBA" id="ARBA00023055"/>
    </source>
</evidence>
<keyword evidence="10" id="KW-0472">Membrane</keyword>
<dbReference type="PANTHER" id="PTHR45761">
    <property type="entry name" value="EXTENDED SYNAPTOTAGMIN-LIKE PROTEIN 2, ISOFORM C"/>
    <property type="match status" value="1"/>
</dbReference>
<dbReference type="PROSITE" id="PS50004">
    <property type="entry name" value="C2"/>
    <property type="match status" value="1"/>
</dbReference>
<dbReference type="InterPro" id="IPR039010">
    <property type="entry name" value="Synaptotagmin_SMP"/>
</dbReference>
<gene>
    <name evidence="13" type="ORF">D0860_04724</name>
</gene>
<proteinExistence type="predicted"/>
<dbReference type="GO" id="GO:0012505">
    <property type="term" value="C:endomembrane system"/>
    <property type="evidence" value="ECO:0007669"/>
    <property type="project" value="UniProtKB-ARBA"/>
</dbReference>
<evidence type="ECO:0000256" key="1">
    <source>
        <dbReference type="ARBA" id="ARBA00004370"/>
    </source>
</evidence>
<dbReference type="InterPro" id="IPR051634">
    <property type="entry name" value="Extended_Synaptotagmin"/>
</dbReference>
<dbReference type="SMART" id="SM00239">
    <property type="entry name" value="C2"/>
    <property type="match status" value="2"/>
</dbReference>
<dbReference type="InterPro" id="IPR031468">
    <property type="entry name" value="SMP_LBD"/>
</dbReference>
<dbReference type="Proteomes" id="UP000280598">
    <property type="component" value="Unassembled WGS sequence"/>
</dbReference>
<keyword evidence="9" id="KW-0446">Lipid-binding</keyword>
<dbReference type="CDD" id="cd21670">
    <property type="entry name" value="SMP_ESyt"/>
    <property type="match status" value="1"/>
</dbReference>
<reference evidence="13 14" key="1">
    <citation type="journal article" date="2018" name="BMC Genomics">
        <title>Genomic evidence for intraspecific hybridization in a clonal and extremely halotolerant yeast.</title>
        <authorList>
            <person name="Gostincar C."/>
            <person name="Stajich J.E."/>
            <person name="Zupancic J."/>
            <person name="Zalar P."/>
            <person name="Gunde-Cimerman N."/>
        </authorList>
    </citation>
    <scope>NUCLEOTIDE SEQUENCE [LARGE SCALE GENOMIC DNA]</scope>
    <source>
        <strain evidence="13 14">EXF-562</strain>
    </source>
</reference>
<dbReference type="EMBL" id="QWIS01000087">
    <property type="protein sequence ID" value="RMZ08311.1"/>
    <property type="molecule type" value="Genomic_DNA"/>
</dbReference>
<evidence type="ECO:0000256" key="7">
    <source>
        <dbReference type="ARBA" id="ARBA00022989"/>
    </source>
</evidence>
<dbReference type="GO" id="GO:0046872">
    <property type="term" value="F:metal ion binding"/>
    <property type="evidence" value="ECO:0007669"/>
    <property type="project" value="UniProtKB-KW"/>
</dbReference>